<evidence type="ECO:0000313" key="2">
    <source>
        <dbReference type="EMBL" id="MFL4470828.1"/>
    </source>
</evidence>
<keyword evidence="1" id="KW-1133">Transmembrane helix</keyword>
<gene>
    <name evidence="2" type="ORF">ACERZ8_13395</name>
</gene>
<protein>
    <recommendedName>
        <fullName evidence="4">NADH dehydrogenase subunit C</fullName>
    </recommendedName>
</protein>
<dbReference type="Proteomes" id="UP001627408">
    <property type="component" value="Unassembled WGS sequence"/>
</dbReference>
<accession>A0ABW8UUL4</accession>
<keyword evidence="3" id="KW-1185">Reference proteome</keyword>
<dbReference type="EMBL" id="JBHDIY010000002">
    <property type="protein sequence ID" value="MFL4470828.1"/>
    <property type="molecule type" value="Genomic_DNA"/>
</dbReference>
<evidence type="ECO:0000256" key="1">
    <source>
        <dbReference type="SAM" id="Phobius"/>
    </source>
</evidence>
<reference evidence="2 3" key="1">
    <citation type="submission" date="2024-08" db="EMBL/GenBank/DDBJ databases">
        <title>Tateyamaria sp. nov., isolated from marine algae.</title>
        <authorList>
            <person name="Choi B.J."/>
            <person name="Kim J.M."/>
            <person name="Lee J.K."/>
            <person name="Choi D.G."/>
            <person name="Bayburt H."/>
            <person name="Baek J.H."/>
            <person name="Han D.M."/>
            <person name="Jeon C.O."/>
        </authorList>
    </citation>
    <scope>NUCLEOTIDE SEQUENCE [LARGE SCALE GENOMIC DNA]</scope>
    <source>
        <strain evidence="2 3">KMU-156</strain>
    </source>
</reference>
<proteinExistence type="predicted"/>
<evidence type="ECO:0000313" key="3">
    <source>
        <dbReference type="Proteomes" id="UP001627408"/>
    </source>
</evidence>
<feature type="transmembrane region" description="Helical" evidence="1">
    <location>
        <begin position="27"/>
        <end position="46"/>
    </location>
</feature>
<sequence>MIIWLIIAALTIIPMFKLLPHFGINAYWAFVCVIPIGTIALLWFMAMKLQELEKR</sequence>
<comment type="caution">
    <text evidence="2">The sequence shown here is derived from an EMBL/GenBank/DDBJ whole genome shotgun (WGS) entry which is preliminary data.</text>
</comment>
<name>A0ABW8UUL4_9RHOB</name>
<evidence type="ECO:0008006" key="4">
    <source>
        <dbReference type="Google" id="ProtNLM"/>
    </source>
</evidence>
<organism evidence="2 3">
    <name type="scientific">Tateyamaria armeniaca</name>
    <dbReference type="NCBI Taxonomy" id="2518930"/>
    <lineage>
        <taxon>Bacteria</taxon>
        <taxon>Pseudomonadati</taxon>
        <taxon>Pseudomonadota</taxon>
        <taxon>Alphaproteobacteria</taxon>
        <taxon>Rhodobacterales</taxon>
        <taxon>Roseobacteraceae</taxon>
        <taxon>Tateyamaria</taxon>
    </lineage>
</organism>
<keyword evidence="1" id="KW-0812">Transmembrane</keyword>
<keyword evidence="1" id="KW-0472">Membrane</keyword>
<dbReference type="RefSeq" id="WP_407592668.1">
    <property type="nucleotide sequence ID" value="NZ_JBHDIY010000002.1"/>
</dbReference>